<proteinExistence type="predicted"/>
<reference evidence="3 4" key="1">
    <citation type="submission" date="2019-06" db="EMBL/GenBank/DDBJ databases">
        <title>Genome Announcement To Ensure Probiotic Safety of Streptococcus salivarius UBSS01.</title>
        <authorList>
            <person name="Sulthana A."/>
            <person name="Lakshmi S.G."/>
            <person name="Madempudi R.S."/>
        </authorList>
    </citation>
    <scope>NUCLEOTIDE SEQUENCE [LARGE SCALE GENOMIC DNA]</scope>
    <source>
        <strain evidence="3 4">UBSS01</strain>
    </source>
</reference>
<accession>A0AAX2UYU0</accession>
<dbReference type="InterPro" id="IPR043831">
    <property type="entry name" value="DUF5808"/>
</dbReference>
<dbReference type="Pfam" id="PF19124">
    <property type="entry name" value="DUF5808"/>
    <property type="match status" value="1"/>
</dbReference>
<keyword evidence="1" id="KW-0472">Membrane</keyword>
<keyword evidence="1" id="KW-1133">Transmembrane helix</keyword>
<evidence type="ECO:0000313" key="3">
    <source>
        <dbReference type="EMBL" id="TNF64690.1"/>
    </source>
</evidence>
<evidence type="ECO:0000259" key="2">
    <source>
        <dbReference type="Pfam" id="PF19124"/>
    </source>
</evidence>
<dbReference type="RefSeq" id="WP_255296740.1">
    <property type="nucleotide sequence ID" value="NZ_VDCW01000107.1"/>
</dbReference>
<organism evidence="3 4">
    <name type="scientific">Streptococcus salivarius</name>
    <dbReference type="NCBI Taxonomy" id="1304"/>
    <lineage>
        <taxon>Bacteria</taxon>
        <taxon>Bacillati</taxon>
        <taxon>Bacillota</taxon>
        <taxon>Bacilli</taxon>
        <taxon>Lactobacillales</taxon>
        <taxon>Streptococcaceae</taxon>
        <taxon>Streptococcus</taxon>
    </lineage>
</organism>
<feature type="domain" description="DUF5808" evidence="2">
    <location>
        <begin position="52"/>
        <end position="77"/>
    </location>
</feature>
<feature type="transmembrane region" description="Helical" evidence="1">
    <location>
        <begin position="76"/>
        <end position="94"/>
    </location>
</feature>
<protein>
    <recommendedName>
        <fullName evidence="2">DUF5808 domain-containing protein</fullName>
    </recommendedName>
</protein>
<dbReference type="EMBL" id="VDCW01000107">
    <property type="protein sequence ID" value="TNF64690.1"/>
    <property type="molecule type" value="Genomic_DNA"/>
</dbReference>
<comment type="caution">
    <text evidence="3">The sequence shown here is derived from an EMBL/GenBank/DDBJ whole genome shotgun (WGS) entry which is preliminary data.</text>
</comment>
<feature type="non-terminal residue" evidence="3">
    <location>
        <position position="1"/>
    </location>
</feature>
<gene>
    <name evidence="3" type="ORF">FBF48_10855</name>
</gene>
<dbReference type="Proteomes" id="UP000308186">
    <property type="component" value="Unassembled WGS sequence"/>
</dbReference>
<evidence type="ECO:0000256" key="1">
    <source>
        <dbReference type="SAM" id="Phobius"/>
    </source>
</evidence>
<name>A0AAX2UYU0_STRSL</name>
<dbReference type="AlphaFoldDB" id="A0AAX2UYU0"/>
<evidence type="ECO:0000313" key="4">
    <source>
        <dbReference type="Proteomes" id="UP000308186"/>
    </source>
</evidence>
<keyword evidence="1" id="KW-0812">Transmembrane</keyword>
<sequence>FILFLVVLLGSLLIYVVKKYKHKVRYEANIDSKVMDVDEDRYWKGGLIYMNRQDPSVFVEKRFGVGWTMNLANPRGYIVIGLPFVLLLLISIFSL</sequence>